<sequence length="398" mass="47656">MDYTISETKINENDLPQQKEQIEYYKDTPSLYYSENYPQSMELKVVLQKDITTYLHRSLPLCMVLAFEKYKPWYYSNFVQIFSYKNDNGRFEFNFFEPYDCSSEIVEMICLGFPLLKHVDNIIDYIIENINMGYYLIINVDENYLPNKWAYNKIHFIHPSLIYGYDNKEKQLKAIGFNQNIFQEITFDYVQFKEAYENGKIHYKNSAPWTEWSAIQLMRPKKFDAEYPFNHEKFMKDLKNYASSIGEKVRLYSFEFNEDRVEYGFKVYDVFIQSMEDLLQGKITSDYRAIHLLAEHKKCIYDRIGYVISRYNLEGEIVALHEEYMKVVQQCEVIRIKLLKSLRAFGNANIYYPTVSDLNPKQKAKVEDIIQNTKELKNIESDILRKVIFELELFFNSK</sequence>
<dbReference type="EMBL" id="CP061336">
    <property type="protein sequence ID" value="QNU66863.1"/>
    <property type="molecule type" value="Genomic_DNA"/>
</dbReference>
<evidence type="ECO:0008006" key="3">
    <source>
        <dbReference type="Google" id="ProtNLM"/>
    </source>
</evidence>
<protein>
    <recommendedName>
        <fullName evidence="3">Butirosin biosynthesis protein H N-terminal domain-containing protein</fullName>
    </recommendedName>
</protein>
<accession>A0A4U7JD46</accession>
<evidence type="ECO:0000313" key="1">
    <source>
        <dbReference type="EMBL" id="QNU66863.1"/>
    </source>
</evidence>
<dbReference type="OrthoDB" id="2082017at2"/>
<dbReference type="Proteomes" id="UP000306409">
    <property type="component" value="Chromosome"/>
</dbReference>
<proteinExistence type="predicted"/>
<organism evidence="1 2">
    <name type="scientific">Ruminiclostridium herbifermentans</name>
    <dbReference type="NCBI Taxonomy" id="2488810"/>
    <lineage>
        <taxon>Bacteria</taxon>
        <taxon>Bacillati</taxon>
        <taxon>Bacillota</taxon>
        <taxon>Clostridia</taxon>
        <taxon>Eubacteriales</taxon>
        <taxon>Oscillospiraceae</taxon>
        <taxon>Ruminiclostridium</taxon>
    </lineage>
</organism>
<gene>
    <name evidence="1" type="ORF">EHE19_018875</name>
</gene>
<evidence type="ECO:0000313" key="2">
    <source>
        <dbReference type="Proteomes" id="UP000306409"/>
    </source>
</evidence>
<name>A0A4U7JD46_9FIRM</name>
<keyword evidence="2" id="KW-1185">Reference proteome</keyword>
<dbReference type="RefSeq" id="WP_137698784.1">
    <property type="nucleotide sequence ID" value="NZ_CP061336.1"/>
</dbReference>
<dbReference type="KEGG" id="rher:EHE19_018875"/>
<reference evidence="1 2" key="1">
    <citation type="submission" date="2020-09" db="EMBL/GenBank/DDBJ databases">
        <title>Characterization and genome sequencing of Ruminiclostridium sp. nov. MA18.</title>
        <authorList>
            <person name="Rettenmaier R."/>
            <person name="Kowollik M.-L."/>
            <person name="Liebl W."/>
            <person name="Zverlov V."/>
        </authorList>
    </citation>
    <scope>NUCLEOTIDE SEQUENCE [LARGE SCALE GENOMIC DNA]</scope>
    <source>
        <strain evidence="1 2">MA18</strain>
    </source>
</reference>
<dbReference type="AlphaFoldDB" id="A0A4U7JD46"/>